<reference evidence="1" key="1">
    <citation type="submission" date="2012-03" db="EMBL/GenBank/DDBJ databases">
        <title>Functional metagenomics reveals considerable lignocellulase gene clusters in the gut microbiome of a wood-feeding higher termite.</title>
        <authorList>
            <person name="Liu N."/>
        </authorList>
    </citation>
    <scope>NUCLEOTIDE SEQUENCE</scope>
</reference>
<sequence>MLLCSAVFAADVSFEGTLEADYGNYLEKDFKVNNGANHDLRLKMNIDLDENVRAVIGTASKSVMPGGEFSRLRVDKSAATPISSDEERWTPFVFDGISLEWTVRRDLTFIFGDLFYSFGAFNYYYWRNADYNAAILTTQGMRGLGVRFGSDGYLYVGANNSNDKSGRIAASYAIPIPGLNQVNNKFTVAPMLDLNKGGGRAHRYTFGIDANYSRSYTELNYAVRGMWGIHPRHGDYVNTFTLEPSFNYKNFSLASTCYFAMLADSTETSELLTVKEHTYASDERLIYVEPSYSFNRKFSLGLGFEWHKPDSGIEDWYLIAPTGYLYPTAGMALSFWLGYTIKEGYNNPGFGISSSVKF</sequence>
<name>A0A806K2K9_9BACT</name>
<organism evidence="1">
    <name type="scientific">uncultured bacterium contig00106</name>
    <dbReference type="NCBI Taxonomy" id="1181572"/>
    <lineage>
        <taxon>Bacteria</taxon>
        <taxon>environmental samples</taxon>
    </lineage>
</organism>
<accession>A0A806K2K9</accession>
<proteinExistence type="predicted"/>
<dbReference type="AlphaFoldDB" id="A0A806K2K9"/>
<evidence type="ECO:0000313" key="1">
    <source>
        <dbReference type="EMBL" id="AGS54298.1"/>
    </source>
</evidence>
<protein>
    <submittedName>
        <fullName evidence="1">Uncharacterized protein</fullName>
    </submittedName>
</protein>
<dbReference type="EMBL" id="JQ844287">
    <property type="protein sequence ID" value="AGS54298.1"/>
    <property type="molecule type" value="Genomic_DNA"/>
</dbReference>